<name>A0ABX7M916_9RHOO</name>
<accession>A0ABX7M916</accession>
<evidence type="ECO:0000256" key="1">
    <source>
        <dbReference type="ARBA" id="ARBA00004383"/>
    </source>
</evidence>
<dbReference type="NCBIfam" id="TIGR01352">
    <property type="entry name" value="tonB_Cterm"/>
    <property type="match status" value="1"/>
</dbReference>
<keyword evidence="3" id="KW-0813">Transport</keyword>
<protein>
    <submittedName>
        <fullName evidence="13">Energy transducer TonB</fullName>
    </submittedName>
</protein>
<organism evidence="13 14">
    <name type="scientific">Niveibacterium microcysteis</name>
    <dbReference type="NCBI Taxonomy" id="2811415"/>
    <lineage>
        <taxon>Bacteria</taxon>
        <taxon>Pseudomonadati</taxon>
        <taxon>Pseudomonadota</taxon>
        <taxon>Betaproteobacteria</taxon>
        <taxon>Rhodocyclales</taxon>
        <taxon>Rhodocyclaceae</taxon>
        <taxon>Niveibacterium</taxon>
    </lineage>
</organism>
<comment type="subcellular location">
    <subcellularLocation>
        <location evidence="1">Cell inner membrane</location>
        <topology evidence="1">Single-pass membrane protein</topology>
        <orientation evidence="1">Periplasmic side</orientation>
    </subcellularLocation>
</comment>
<dbReference type="Gene3D" id="3.30.1150.10">
    <property type="match status" value="1"/>
</dbReference>
<dbReference type="EMBL" id="CP071060">
    <property type="protein sequence ID" value="QSI78232.1"/>
    <property type="molecule type" value="Genomic_DNA"/>
</dbReference>
<dbReference type="Pfam" id="PF03544">
    <property type="entry name" value="TonB_C"/>
    <property type="match status" value="1"/>
</dbReference>
<keyword evidence="9 11" id="KW-0472">Membrane</keyword>
<evidence type="ECO:0000256" key="11">
    <source>
        <dbReference type="SAM" id="Phobius"/>
    </source>
</evidence>
<keyword evidence="7" id="KW-0653">Protein transport</keyword>
<keyword evidence="8 11" id="KW-1133">Transmembrane helix</keyword>
<dbReference type="SUPFAM" id="SSF74653">
    <property type="entry name" value="TolA/TonB C-terminal domain"/>
    <property type="match status" value="1"/>
</dbReference>
<evidence type="ECO:0000313" key="14">
    <source>
        <dbReference type="Proteomes" id="UP000663570"/>
    </source>
</evidence>
<dbReference type="InterPro" id="IPR037682">
    <property type="entry name" value="TonB_C"/>
</dbReference>
<feature type="region of interest" description="Disordered" evidence="10">
    <location>
        <begin position="53"/>
        <end position="78"/>
    </location>
</feature>
<feature type="transmembrane region" description="Helical" evidence="11">
    <location>
        <begin position="12"/>
        <end position="31"/>
    </location>
</feature>
<evidence type="ECO:0000256" key="9">
    <source>
        <dbReference type="ARBA" id="ARBA00023136"/>
    </source>
</evidence>
<dbReference type="PROSITE" id="PS52015">
    <property type="entry name" value="TONB_CTD"/>
    <property type="match status" value="1"/>
</dbReference>
<dbReference type="PANTHER" id="PTHR33446:SF2">
    <property type="entry name" value="PROTEIN TONB"/>
    <property type="match status" value="1"/>
</dbReference>
<dbReference type="Proteomes" id="UP000663570">
    <property type="component" value="Chromosome"/>
</dbReference>
<evidence type="ECO:0000256" key="2">
    <source>
        <dbReference type="ARBA" id="ARBA00006555"/>
    </source>
</evidence>
<feature type="compositionally biased region" description="Pro residues" evidence="10">
    <location>
        <begin position="62"/>
        <end position="78"/>
    </location>
</feature>
<dbReference type="InterPro" id="IPR051045">
    <property type="entry name" value="TonB-dependent_transducer"/>
</dbReference>
<gene>
    <name evidence="13" type="ORF">JY500_06250</name>
</gene>
<reference evidence="13 14" key="1">
    <citation type="submission" date="2021-02" db="EMBL/GenBank/DDBJ databases">
        <title>Niveibacterium changnyeongensis HC41.</title>
        <authorList>
            <person name="Kang M."/>
        </authorList>
    </citation>
    <scope>NUCLEOTIDE SEQUENCE [LARGE SCALE GENOMIC DNA]</scope>
    <source>
        <strain evidence="13 14">HC41</strain>
    </source>
</reference>
<dbReference type="RefSeq" id="WP_206255557.1">
    <property type="nucleotide sequence ID" value="NZ_CP071060.1"/>
</dbReference>
<evidence type="ECO:0000256" key="6">
    <source>
        <dbReference type="ARBA" id="ARBA00022692"/>
    </source>
</evidence>
<evidence type="ECO:0000256" key="4">
    <source>
        <dbReference type="ARBA" id="ARBA00022475"/>
    </source>
</evidence>
<evidence type="ECO:0000259" key="12">
    <source>
        <dbReference type="PROSITE" id="PS52015"/>
    </source>
</evidence>
<evidence type="ECO:0000256" key="5">
    <source>
        <dbReference type="ARBA" id="ARBA00022519"/>
    </source>
</evidence>
<keyword evidence="4" id="KW-1003">Cell membrane</keyword>
<sequence>MSYAQPAAAGRRTVGLVVVVLFHAILFYALVSGLARKVVEVVKAPLETKIIEEVKPPEDKPPPPPPPKLAPPPPAFIPPPEVRVTTATAPSDATISTVTQTKPTEPVPVAAPAPVVKQSNVRHTASFVSCETPVYPRGAADAGEHGTTRLAFLLDVTGKPLEGRVENSSGYRRLDQAALNAFKKCVYKPAIENGQAVQAWVVIDFEWTLE</sequence>
<evidence type="ECO:0000256" key="8">
    <source>
        <dbReference type="ARBA" id="ARBA00022989"/>
    </source>
</evidence>
<dbReference type="InterPro" id="IPR006260">
    <property type="entry name" value="TonB/TolA_C"/>
</dbReference>
<dbReference type="PANTHER" id="PTHR33446">
    <property type="entry name" value="PROTEIN TONB-RELATED"/>
    <property type="match status" value="1"/>
</dbReference>
<proteinExistence type="inferred from homology"/>
<keyword evidence="14" id="KW-1185">Reference proteome</keyword>
<feature type="domain" description="TonB C-terminal" evidence="12">
    <location>
        <begin position="120"/>
        <end position="210"/>
    </location>
</feature>
<evidence type="ECO:0000256" key="3">
    <source>
        <dbReference type="ARBA" id="ARBA00022448"/>
    </source>
</evidence>
<evidence type="ECO:0000313" key="13">
    <source>
        <dbReference type="EMBL" id="QSI78232.1"/>
    </source>
</evidence>
<keyword evidence="5" id="KW-0997">Cell inner membrane</keyword>
<evidence type="ECO:0000256" key="10">
    <source>
        <dbReference type="SAM" id="MobiDB-lite"/>
    </source>
</evidence>
<keyword evidence="6 11" id="KW-0812">Transmembrane</keyword>
<evidence type="ECO:0000256" key="7">
    <source>
        <dbReference type="ARBA" id="ARBA00022927"/>
    </source>
</evidence>
<comment type="similarity">
    <text evidence="2">Belongs to the TonB family.</text>
</comment>